<sequence>MWLLPSGLIAAGTRAVPPSQIVVGLGAKPLPSRDSWLGAGGPHAFLACGSCLRGRLPQAHGLCLRVRFHRYARQDFLLDHAQTLFRNMSDWSTDELRRSPEHLTPYLGLLRRTGYGTLHVENLLRLISYWASVVGVMEGMMDELVVVHVVQWEALNSHFELVELNCTIAIMECQLTEAWEALRRLRVRERRALMGTRGVQGYCSNFLGIFSAPILVFFGGAFLDPGSRGVVVDTVRNCLPGPQVWYQSPLFNKDFTVAAFRYRHSSRDAVQGVSLGIQTSC</sequence>
<dbReference type="EMBL" id="CM056811">
    <property type="protein sequence ID" value="KAJ8635987.1"/>
    <property type="molecule type" value="Genomic_DNA"/>
</dbReference>
<evidence type="ECO:0000313" key="1">
    <source>
        <dbReference type="EMBL" id="KAJ8635987.1"/>
    </source>
</evidence>
<proteinExistence type="predicted"/>
<dbReference type="Proteomes" id="UP001234297">
    <property type="component" value="Chromosome 3"/>
</dbReference>
<keyword evidence="2" id="KW-1185">Reference proteome</keyword>
<evidence type="ECO:0000313" key="2">
    <source>
        <dbReference type="Proteomes" id="UP001234297"/>
    </source>
</evidence>
<gene>
    <name evidence="1" type="ORF">MRB53_010254</name>
</gene>
<reference evidence="1 2" key="1">
    <citation type="journal article" date="2022" name="Hortic Res">
        <title>A haplotype resolved chromosomal level avocado genome allows analysis of novel avocado genes.</title>
        <authorList>
            <person name="Nath O."/>
            <person name="Fletcher S.J."/>
            <person name="Hayward A."/>
            <person name="Shaw L.M."/>
            <person name="Masouleh A.K."/>
            <person name="Furtado A."/>
            <person name="Henry R.J."/>
            <person name="Mitter N."/>
        </authorList>
    </citation>
    <scope>NUCLEOTIDE SEQUENCE [LARGE SCALE GENOMIC DNA]</scope>
    <source>
        <strain evidence="2">cv. Hass</strain>
    </source>
</reference>
<organism evidence="1 2">
    <name type="scientific">Persea americana</name>
    <name type="common">Avocado</name>
    <dbReference type="NCBI Taxonomy" id="3435"/>
    <lineage>
        <taxon>Eukaryota</taxon>
        <taxon>Viridiplantae</taxon>
        <taxon>Streptophyta</taxon>
        <taxon>Embryophyta</taxon>
        <taxon>Tracheophyta</taxon>
        <taxon>Spermatophyta</taxon>
        <taxon>Magnoliopsida</taxon>
        <taxon>Magnoliidae</taxon>
        <taxon>Laurales</taxon>
        <taxon>Lauraceae</taxon>
        <taxon>Persea</taxon>
    </lineage>
</organism>
<protein>
    <submittedName>
        <fullName evidence="1">Uncharacterized protein</fullName>
    </submittedName>
</protein>
<comment type="caution">
    <text evidence="1">The sequence shown here is derived from an EMBL/GenBank/DDBJ whole genome shotgun (WGS) entry which is preliminary data.</text>
</comment>
<accession>A0ACC2LSB4</accession>
<name>A0ACC2LSB4_PERAE</name>